<accession>A0ABD1Z1U9</accession>
<keyword evidence="3" id="KW-1185">Reference proteome</keyword>
<protein>
    <submittedName>
        <fullName evidence="2">Uncharacterized protein</fullName>
    </submittedName>
</protein>
<dbReference type="Proteomes" id="UP001605036">
    <property type="component" value="Unassembled WGS sequence"/>
</dbReference>
<evidence type="ECO:0000313" key="2">
    <source>
        <dbReference type="EMBL" id="KAL2635557.1"/>
    </source>
</evidence>
<gene>
    <name evidence="2" type="ORF">R1flu_007036</name>
</gene>
<evidence type="ECO:0000313" key="3">
    <source>
        <dbReference type="Proteomes" id="UP001605036"/>
    </source>
</evidence>
<reference evidence="2 3" key="1">
    <citation type="submission" date="2024-09" db="EMBL/GenBank/DDBJ databases">
        <title>Chromosome-scale assembly of Riccia fluitans.</title>
        <authorList>
            <person name="Paukszto L."/>
            <person name="Sawicki J."/>
            <person name="Karawczyk K."/>
            <person name="Piernik-Szablinska J."/>
            <person name="Szczecinska M."/>
            <person name="Mazdziarz M."/>
        </authorList>
    </citation>
    <scope>NUCLEOTIDE SEQUENCE [LARGE SCALE GENOMIC DNA]</scope>
    <source>
        <strain evidence="2">Rf_01</strain>
        <tissue evidence="2">Aerial parts of the thallus</tissue>
    </source>
</reference>
<dbReference type="EMBL" id="JBHFFA010000003">
    <property type="protein sequence ID" value="KAL2635557.1"/>
    <property type="molecule type" value="Genomic_DNA"/>
</dbReference>
<proteinExistence type="predicted"/>
<comment type="caution">
    <text evidence="2">The sequence shown here is derived from an EMBL/GenBank/DDBJ whole genome shotgun (WGS) entry which is preliminary data.</text>
</comment>
<name>A0ABD1Z1U9_9MARC</name>
<evidence type="ECO:0000256" key="1">
    <source>
        <dbReference type="SAM" id="MobiDB-lite"/>
    </source>
</evidence>
<organism evidence="2 3">
    <name type="scientific">Riccia fluitans</name>
    <dbReference type="NCBI Taxonomy" id="41844"/>
    <lineage>
        <taxon>Eukaryota</taxon>
        <taxon>Viridiplantae</taxon>
        <taxon>Streptophyta</taxon>
        <taxon>Embryophyta</taxon>
        <taxon>Marchantiophyta</taxon>
        <taxon>Marchantiopsida</taxon>
        <taxon>Marchantiidae</taxon>
        <taxon>Marchantiales</taxon>
        <taxon>Ricciaceae</taxon>
        <taxon>Riccia</taxon>
    </lineage>
</organism>
<sequence>MTAAGVAASVTSRAFTTAVGVPWEPVNLVEVLKYVSRPCLASNRHGFTTAGNKDSTEVGRCDQKCTPSGYSRSRSSVLGPAQKRERADTCLLVDFGSWRGGRKRSGGVGVGSGRGSRAARRLRSVHSPPSGVDSLPLRGVTSITLLQSGGSGWSHGGALCYTGVGTRD</sequence>
<feature type="region of interest" description="Disordered" evidence="1">
    <location>
        <begin position="103"/>
        <end position="133"/>
    </location>
</feature>
<dbReference type="AlphaFoldDB" id="A0ABD1Z1U9"/>